<keyword evidence="4" id="KW-1185">Reference proteome</keyword>
<dbReference type="GO" id="GO:0003824">
    <property type="term" value="F:catalytic activity"/>
    <property type="evidence" value="ECO:0007669"/>
    <property type="project" value="InterPro"/>
</dbReference>
<dbReference type="AlphaFoldDB" id="A0AAE3HCI8"/>
<dbReference type="SUPFAM" id="SSF53649">
    <property type="entry name" value="Alkaline phosphatase-like"/>
    <property type="match status" value="1"/>
</dbReference>
<dbReference type="Gene3D" id="3.40.720.10">
    <property type="entry name" value="Alkaline Phosphatase, subunit A"/>
    <property type="match status" value="1"/>
</dbReference>
<dbReference type="Pfam" id="PF01676">
    <property type="entry name" value="Metalloenzyme"/>
    <property type="match status" value="1"/>
</dbReference>
<keyword evidence="1" id="KW-1133">Transmembrane helix</keyword>
<accession>A0AAE3HCI8</accession>
<keyword evidence="1" id="KW-0812">Transmembrane</keyword>
<dbReference type="Proteomes" id="UP001206983">
    <property type="component" value="Unassembled WGS sequence"/>
</dbReference>
<evidence type="ECO:0000256" key="1">
    <source>
        <dbReference type="SAM" id="Phobius"/>
    </source>
</evidence>
<dbReference type="GO" id="GO:0046872">
    <property type="term" value="F:metal ion binding"/>
    <property type="evidence" value="ECO:0007669"/>
    <property type="project" value="InterPro"/>
</dbReference>
<dbReference type="InterPro" id="IPR017850">
    <property type="entry name" value="Alkaline_phosphatase_core_sf"/>
</dbReference>
<sequence length="435" mass="48058">MLIVDGLSSSYLYPELVPYSLDGRVLPKVKSDNLSFIMEQSCRVLDVRAPQTYTEAGHSVLVTGYTKALSDSVSGSGTTIYDIAHEYGYYTFAVMQKGDSSAICSKQDVIIHDATNSINEPEMLVITNIRDSGQKQIPLKVAALMQDSLPSLNEHLSGFPEGSQQRYDIYDNWAIDTAMDVMDHMQANYPEQHYLLTVNVGGVDSAGHYKKDKGYIDSIEGIDAACMDLYRKCEENNLAFIFVSDHGMAFPSPDSRGGHQAAKYSGTNEAQKVPFVISASGIKDGVIEGSYGQEDIAPTILEVLYLPDELRLSDGKAIPFRDHTVLKVSVPQKGRLELISNGETAYETMANDDILLRGVATGSSYIIRYTSEDGAIKYLEKEFFLEGSQHIDLRTPQDASKSDLFLRNPRYIIGSLLIIAVNITGLLLIRKIMKE</sequence>
<evidence type="ECO:0000259" key="2">
    <source>
        <dbReference type="Pfam" id="PF01676"/>
    </source>
</evidence>
<organism evidence="3 4">
    <name type="scientific">Methanolobus chelungpuianus</name>
    <dbReference type="NCBI Taxonomy" id="502115"/>
    <lineage>
        <taxon>Archaea</taxon>
        <taxon>Methanobacteriati</taxon>
        <taxon>Methanobacteriota</taxon>
        <taxon>Stenosarchaea group</taxon>
        <taxon>Methanomicrobia</taxon>
        <taxon>Methanosarcinales</taxon>
        <taxon>Methanosarcinaceae</taxon>
        <taxon>Methanolobus</taxon>
    </lineage>
</organism>
<dbReference type="EMBL" id="JTEO01000006">
    <property type="protein sequence ID" value="MCQ6963715.1"/>
    <property type="molecule type" value="Genomic_DNA"/>
</dbReference>
<evidence type="ECO:0000313" key="4">
    <source>
        <dbReference type="Proteomes" id="UP001206983"/>
    </source>
</evidence>
<evidence type="ECO:0000313" key="3">
    <source>
        <dbReference type="EMBL" id="MCQ6963715.1"/>
    </source>
</evidence>
<reference evidence="3 4" key="1">
    <citation type="journal article" date="2011" name="Appl. Environ. Microbiol.">
        <title>Methanogenic archaea isolated from Taiwan's Chelungpu fault.</title>
        <authorList>
            <person name="Wu S.Y."/>
            <person name="Lai M.C."/>
        </authorList>
    </citation>
    <scope>NUCLEOTIDE SEQUENCE [LARGE SCALE GENOMIC DNA]</scope>
    <source>
        <strain evidence="3 4">St545Mb</strain>
    </source>
</reference>
<name>A0AAE3HCI8_9EURY</name>
<gene>
    <name evidence="3" type="ORF">PV02_10395</name>
</gene>
<feature type="transmembrane region" description="Helical" evidence="1">
    <location>
        <begin position="411"/>
        <end position="429"/>
    </location>
</feature>
<dbReference type="InterPro" id="IPR006124">
    <property type="entry name" value="Metalloenzyme"/>
</dbReference>
<protein>
    <recommendedName>
        <fullName evidence="2">Metalloenzyme domain-containing protein</fullName>
    </recommendedName>
</protein>
<feature type="domain" description="Metalloenzyme" evidence="2">
    <location>
        <begin position="177"/>
        <end position="306"/>
    </location>
</feature>
<proteinExistence type="predicted"/>
<keyword evidence="1" id="KW-0472">Membrane</keyword>
<comment type="caution">
    <text evidence="3">The sequence shown here is derived from an EMBL/GenBank/DDBJ whole genome shotgun (WGS) entry which is preliminary data.</text>
</comment>